<organism evidence="6 7">
    <name type="scientific">Azotobacter bryophylli</name>
    <dbReference type="NCBI Taxonomy" id="1986537"/>
    <lineage>
        <taxon>Bacteria</taxon>
        <taxon>Pseudomonadati</taxon>
        <taxon>Pseudomonadota</taxon>
        <taxon>Gammaproteobacteria</taxon>
        <taxon>Pseudomonadales</taxon>
        <taxon>Pseudomonadaceae</taxon>
        <taxon>Azotobacter</taxon>
    </lineage>
</organism>
<protein>
    <submittedName>
        <fullName evidence="6">Fumarate/nitrate reduction transcriptional regulator Fnr</fullName>
    </submittedName>
</protein>
<dbReference type="InterPro" id="IPR036390">
    <property type="entry name" value="WH_DNA-bd_sf"/>
</dbReference>
<dbReference type="NCBIfam" id="NF008365">
    <property type="entry name" value="PRK11161.1"/>
    <property type="match status" value="1"/>
</dbReference>
<sequence>MEHDEQAVQLLQRSSAREHTKPCQTSLPRTHCQDCSLATLCLPNSSDFDDGGAAIEIVKRSRPLKRGEYLYRQGDQFNCVFAVCSGALKTFGLSDDGEELITGFHLPSELVGLSGMGSNIYPVSALALEETQVCRIPLKQLDEQPLELPYLRRRLMRCMSRELRDNQQMRLLLSKKNADERIAAFLIDLSARFRSRDLPANQFRLPMLRNEIGSYLGLAVETVSRVFTRFQQMRLIAAEGKEVHILAPLELSTLAGWHLDDSPI</sequence>
<evidence type="ECO:0000313" key="6">
    <source>
        <dbReference type="EMBL" id="MFC2973831.1"/>
    </source>
</evidence>
<dbReference type="SUPFAM" id="SSF46785">
    <property type="entry name" value="Winged helix' DNA-binding domain"/>
    <property type="match status" value="1"/>
</dbReference>
<dbReference type="CDD" id="cd00038">
    <property type="entry name" value="CAP_ED"/>
    <property type="match status" value="1"/>
</dbReference>
<proteinExistence type="predicted"/>
<evidence type="ECO:0000313" key="7">
    <source>
        <dbReference type="Proteomes" id="UP001595457"/>
    </source>
</evidence>
<dbReference type="Gene3D" id="2.60.120.10">
    <property type="entry name" value="Jelly Rolls"/>
    <property type="match status" value="1"/>
</dbReference>
<dbReference type="SUPFAM" id="SSF51206">
    <property type="entry name" value="cAMP-binding domain-like"/>
    <property type="match status" value="1"/>
</dbReference>
<comment type="caution">
    <text evidence="6">The sequence shown here is derived from an EMBL/GenBank/DDBJ whole genome shotgun (WGS) entry which is preliminary data.</text>
</comment>
<dbReference type="RefSeq" id="WP_377815729.1">
    <property type="nucleotide sequence ID" value="NZ_JBHRSJ010000034.1"/>
</dbReference>
<name>A0ABV7AX63_9GAMM</name>
<dbReference type="PROSITE" id="PS51063">
    <property type="entry name" value="HTH_CRP_2"/>
    <property type="match status" value="1"/>
</dbReference>
<evidence type="ECO:0000256" key="4">
    <source>
        <dbReference type="SAM" id="MobiDB-lite"/>
    </source>
</evidence>
<reference evidence="7" key="1">
    <citation type="journal article" date="2019" name="Int. J. Syst. Evol. Microbiol.">
        <title>The Global Catalogue of Microorganisms (GCM) 10K type strain sequencing project: providing services to taxonomists for standard genome sequencing and annotation.</title>
        <authorList>
            <consortium name="The Broad Institute Genomics Platform"/>
            <consortium name="The Broad Institute Genome Sequencing Center for Infectious Disease"/>
            <person name="Wu L."/>
            <person name="Ma J."/>
        </authorList>
    </citation>
    <scope>NUCLEOTIDE SEQUENCE [LARGE SCALE GENOMIC DNA]</scope>
    <source>
        <strain evidence="7">KCTC 62195</strain>
    </source>
</reference>
<dbReference type="InterPro" id="IPR018490">
    <property type="entry name" value="cNMP-bd_dom_sf"/>
</dbReference>
<dbReference type="InterPro" id="IPR050397">
    <property type="entry name" value="Env_Response_Regulators"/>
</dbReference>
<dbReference type="SMART" id="SM00100">
    <property type="entry name" value="cNMP"/>
    <property type="match status" value="1"/>
</dbReference>
<evidence type="ECO:0000256" key="1">
    <source>
        <dbReference type="ARBA" id="ARBA00023015"/>
    </source>
</evidence>
<evidence type="ECO:0000256" key="3">
    <source>
        <dbReference type="ARBA" id="ARBA00023163"/>
    </source>
</evidence>
<dbReference type="Gene3D" id="1.10.10.10">
    <property type="entry name" value="Winged helix-like DNA-binding domain superfamily/Winged helix DNA-binding domain"/>
    <property type="match status" value="1"/>
</dbReference>
<evidence type="ECO:0000256" key="2">
    <source>
        <dbReference type="ARBA" id="ARBA00023125"/>
    </source>
</evidence>
<dbReference type="Pfam" id="PF13545">
    <property type="entry name" value="HTH_Crp_2"/>
    <property type="match status" value="1"/>
</dbReference>
<dbReference type="InterPro" id="IPR014710">
    <property type="entry name" value="RmlC-like_jellyroll"/>
</dbReference>
<keyword evidence="2" id="KW-0238">DNA-binding</keyword>
<keyword evidence="3" id="KW-0804">Transcription</keyword>
<feature type="region of interest" description="Disordered" evidence="4">
    <location>
        <begin position="1"/>
        <end position="26"/>
    </location>
</feature>
<keyword evidence="1" id="KW-0805">Transcription regulation</keyword>
<dbReference type="PANTHER" id="PTHR24567">
    <property type="entry name" value="CRP FAMILY TRANSCRIPTIONAL REGULATORY PROTEIN"/>
    <property type="match status" value="1"/>
</dbReference>
<keyword evidence="7" id="KW-1185">Reference proteome</keyword>
<dbReference type="InterPro" id="IPR000595">
    <property type="entry name" value="cNMP-bd_dom"/>
</dbReference>
<dbReference type="SMART" id="SM00419">
    <property type="entry name" value="HTH_CRP"/>
    <property type="match status" value="1"/>
</dbReference>
<dbReference type="EMBL" id="JBHRSJ010000034">
    <property type="protein sequence ID" value="MFC2973831.1"/>
    <property type="molecule type" value="Genomic_DNA"/>
</dbReference>
<gene>
    <name evidence="6" type="primary">fnr</name>
    <name evidence="6" type="ORF">ACFOJE_16640</name>
</gene>
<dbReference type="InterPro" id="IPR012318">
    <property type="entry name" value="HTH_CRP"/>
</dbReference>
<dbReference type="InterPro" id="IPR036388">
    <property type="entry name" value="WH-like_DNA-bd_sf"/>
</dbReference>
<dbReference type="CDD" id="cd00092">
    <property type="entry name" value="HTH_CRP"/>
    <property type="match status" value="1"/>
</dbReference>
<feature type="domain" description="HTH crp-type" evidence="5">
    <location>
        <begin position="176"/>
        <end position="249"/>
    </location>
</feature>
<accession>A0ABV7AX63</accession>
<dbReference type="PANTHER" id="PTHR24567:SF75">
    <property type="entry name" value="FUMARATE AND NITRATE REDUCTION REGULATORY PROTEIN"/>
    <property type="match status" value="1"/>
</dbReference>
<dbReference type="Proteomes" id="UP001595457">
    <property type="component" value="Unassembled WGS sequence"/>
</dbReference>
<dbReference type="Pfam" id="PF00027">
    <property type="entry name" value="cNMP_binding"/>
    <property type="match status" value="1"/>
</dbReference>
<dbReference type="PRINTS" id="PR00034">
    <property type="entry name" value="HTHCRP"/>
</dbReference>
<evidence type="ECO:0000259" key="5">
    <source>
        <dbReference type="PROSITE" id="PS51063"/>
    </source>
</evidence>